<dbReference type="InterPro" id="IPR038071">
    <property type="entry name" value="UROD/MetE-like_sf"/>
</dbReference>
<dbReference type="GO" id="GO:0008168">
    <property type="term" value="F:methyltransferase activity"/>
    <property type="evidence" value="ECO:0007669"/>
    <property type="project" value="UniProtKB-KW"/>
</dbReference>
<evidence type="ECO:0000313" key="2">
    <source>
        <dbReference type="EMBL" id="AKB27477.1"/>
    </source>
</evidence>
<dbReference type="GO" id="GO:0004853">
    <property type="term" value="F:uroporphyrinogen decarboxylase activity"/>
    <property type="evidence" value="ECO:0007669"/>
    <property type="project" value="InterPro"/>
</dbReference>
<dbReference type="NCBIfam" id="NF004889">
    <property type="entry name" value="PRK06252.1"/>
    <property type="match status" value="1"/>
</dbReference>
<dbReference type="InterPro" id="IPR052024">
    <property type="entry name" value="Methanogen_methyltrans"/>
</dbReference>
<dbReference type="AlphaFoldDB" id="A0A0E3P208"/>
<feature type="domain" description="Uroporphyrinogen decarboxylase (URO-D)" evidence="1">
    <location>
        <begin position="2"/>
        <end position="229"/>
    </location>
</feature>
<dbReference type="Gene3D" id="3.20.20.210">
    <property type="match status" value="1"/>
</dbReference>
<dbReference type="Proteomes" id="UP000033111">
    <property type="component" value="Chromosome"/>
</dbReference>
<dbReference type="InterPro" id="IPR000257">
    <property type="entry name" value="Uroporphyrinogen_deCOase"/>
</dbReference>
<organism evidence="2 3">
    <name type="scientific">Methanosarcina siciliae T4/M</name>
    <dbReference type="NCBI Taxonomy" id="1434120"/>
    <lineage>
        <taxon>Archaea</taxon>
        <taxon>Methanobacteriati</taxon>
        <taxon>Methanobacteriota</taxon>
        <taxon>Stenosarchaea group</taxon>
        <taxon>Methanomicrobia</taxon>
        <taxon>Methanosarcinales</taxon>
        <taxon>Methanosarcinaceae</taxon>
        <taxon>Methanosarcina</taxon>
    </lineage>
</organism>
<proteinExistence type="predicted"/>
<dbReference type="PANTHER" id="PTHR47099:SF1">
    <property type="entry name" value="METHYLCOBAMIDE:COM METHYLTRANSFERASE MTBA"/>
    <property type="match status" value="1"/>
</dbReference>
<dbReference type="SUPFAM" id="SSF51726">
    <property type="entry name" value="UROD/MetE-like"/>
    <property type="match status" value="1"/>
</dbReference>
<dbReference type="KEGG" id="msw:MSSIT_0758"/>
<accession>A0A0E3P208</accession>
<keyword evidence="2" id="KW-0489">Methyltransferase</keyword>
<reference evidence="2 3" key="1">
    <citation type="submission" date="2014-07" db="EMBL/GenBank/DDBJ databases">
        <title>Methanogenic archaea and the global carbon cycle.</title>
        <authorList>
            <person name="Henriksen J.R."/>
            <person name="Luke J."/>
            <person name="Reinhart S."/>
            <person name="Benedict M.N."/>
            <person name="Youngblut N.D."/>
            <person name="Metcalf M.E."/>
            <person name="Whitaker R.J."/>
            <person name="Metcalf W.W."/>
        </authorList>
    </citation>
    <scope>NUCLEOTIDE SEQUENCE [LARGE SCALE GENOMIC DNA]</scope>
    <source>
        <strain evidence="2 3">T4/M</strain>
    </source>
</reference>
<dbReference type="PANTHER" id="PTHR47099">
    <property type="entry name" value="METHYLCOBAMIDE:COM METHYLTRANSFERASE MTBA"/>
    <property type="match status" value="1"/>
</dbReference>
<dbReference type="PATRIC" id="fig|1434120.4.peg.966"/>
<evidence type="ECO:0000313" key="3">
    <source>
        <dbReference type="Proteomes" id="UP000033111"/>
    </source>
</evidence>
<dbReference type="HOGENOM" id="CLU_1127105_0_0_2"/>
<keyword evidence="3" id="KW-1185">Reference proteome</keyword>
<gene>
    <name evidence="2" type="ORF">MSSIT_0758</name>
</gene>
<evidence type="ECO:0000259" key="1">
    <source>
        <dbReference type="Pfam" id="PF01208"/>
    </source>
</evidence>
<protein>
    <submittedName>
        <fullName evidence="2">Methylcobamide:CoM methyltransferase MtaA</fullName>
    </submittedName>
</protein>
<dbReference type="GO" id="GO:0006779">
    <property type="term" value="P:porphyrin-containing compound biosynthetic process"/>
    <property type="evidence" value="ECO:0007669"/>
    <property type="project" value="InterPro"/>
</dbReference>
<dbReference type="Pfam" id="PF01208">
    <property type="entry name" value="URO-D"/>
    <property type="match status" value="1"/>
</dbReference>
<name>A0A0E3P208_9EURY</name>
<dbReference type="EMBL" id="CP009506">
    <property type="protein sequence ID" value="AKB27477.1"/>
    <property type="molecule type" value="Genomic_DNA"/>
</dbReference>
<sequence length="246" mass="26465">MELPSDFAERGRIPLIADVTSILREKTGEEVPLIAGMEGPASLASRLLGTYNFLTWMIRRPETLSQCLKVTGTTCSAYAEILSEAGADAVCIVDGIAGPDMLDPRHLNALIRPEYESFCRSGKGIKLIHVCGNSTSILKTLSGCGFQGISIEEKVTDLQAAKKLVGSKTKLIGNLSSSGIMLNGTCEEIKMEAQKCLEDGIDILAPGCGIAPKTPIKNIRALVEARDEYYLTGKIRVRTHHNCASP</sequence>
<keyword evidence="2" id="KW-0808">Transferase</keyword>
<dbReference type="GO" id="GO:0032259">
    <property type="term" value="P:methylation"/>
    <property type="evidence" value="ECO:0007669"/>
    <property type="project" value="UniProtKB-KW"/>
</dbReference>